<dbReference type="EnsemblPlants" id="Kaladp0026s0112.1.v1.1">
    <property type="protein sequence ID" value="Kaladp0026s0112.1.v1.1.CDS.1"/>
    <property type="gene ID" value="Kaladp0026s0112.v1.1"/>
</dbReference>
<dbReference type="SMART" id="SM00184">
    <property type="entry name" value="RING"/>
    <property type="match status" value="1"/>
</dbReference>
<feature type="domain" description="RING-type" evidence="3">
    <location>
        <begin position="85"/>
        <end position="127"/>
    </location>
</feature>
<accession>A0A7N0T9J1</accession>
<keyword evidence="2" id="KW-0472">Membrane</keyword>
<dbReference type="Gramene" id="Kaladp0026s0112.1.v1.1">
    <property type="protein sequence ID" value="Kaladp0026s0112.1.v1.1.CDS.1"/>
    <property type="gene ID" value="Kaladp0026s0112.v1.1"/>
</dbReference>
<dbReference type="Proteomes" id="UP000594263">
    <property type="component" value="Unplaced"/>
</dbReference>
<sequence>MAAVTQILSHLYTISTVFLTLLLLELLISFRTLFKFLSSTTPSSSSTALLPPASSAAFFNLIESKVPSTLYKLRPLAPDSSESSCSVCLSKFEEGDQIRRLKCKHTFHKDCLDRWLEQEFATCPLCRREVLPREAAGRLRVRREATQEYDGSDEELIFLLSALQGNNLHRLL</sequence>
<evidence type="ECO:0000313" key="5">
    <source>
        <dbReference type="Proteomes" id="UP000594263"/>
    </source>
</evidence>
<dbReference type="PANTHER" id="PTHR47662:SF1">
    <property type="entry name" value="RING-TYPE DOMAIN-CONTAINING PROTEIN"/>
    <property type="match status" value="1"/>
</dbReference>
<name>A0A7N0T9J1_KALFE</name>
<keyword evidence="1" id="KW-0479">Metal-binding</keyword>
<dbReference type="Gene3D" id="3.30.40.10">
    <property type="entry name" value="Zinc/RING finger domain, C3HC4 (zinc finger)"/>
    <property type="match status" value="1"/>
</dbReference>
<dbReference type="CDD" id="cd16473">
    <property type="entry name" value="RING-H2_RNF103"/>
    <property type="match status" value="1"/>
</dbReference>
<evidence type="ECO:0000256" key="2">
    <source>
        <dbReference type="SAM" id="Phobius"/>
    </source>
</evidence>
<keyword evidence="1" id="KW-0863">Zinc-finger</keyword>
<evidence type="ECO:0000313" key="4">
    <source>
        <dbReference type="EnsemblPlants" id="Kaladp0026s0112.1.v1.1.CDS.1"/>
    </source>
</evidence>
<evidence type="ECO:0000259" key="3">
    <source>
        <dbReference type="PROSITE" id="PS50089"/>
    </source>
</evidence>
<dbReference type="GO" id="GO:0008270">
    <property type="term" value="F:zinc ion binding"/>
    <property type="evidence" value="ECO:0007669"/>
    <property type="project" value="UniProtKB-KW"/>
</dbReference>
<reference evidence="4" key="1">
    <citation type="submission" date="2021-01" db="UniProtKB">
        <authorList>
            <consortium name="EnsemblPlants"/>
        </authorList>
    </citation>
    <scope>IDENTIFICATION</scope>
</reference>
<dbReference type="InterPro" id="IPR013083">
    <property type="entry name" value="Znf_RING/FYVE/PHD"/>
</dbReference>
<proteinExistence type="predicted"/>
<dbReference type="InterPro" id="IPR001841">
    <property type="entry name" value="Znf_RING"/>
</dbReference>
<dbReference type="PANTHER" id="PTHR47662">
    <property type="entry name" value="RING-TYPE DOMAIN-CONTAINING PROTEIN"/>
    <property type="match status" value="1"/>
</dbReference>
<feature type="transmembrane region" description="Helical" evidence="2">
    <location>
        <begin position="12"/>
        <end position="34"/>
    </location>
</feature>
<protein>
    <recommendedName>
        <fullName evidence="3">RING-type domain-containing protein</fullName>
    </recommendedName>
</protein>
<dbReference type="PROSITE" id="PS50089">
    <property type="entry name" value="ZF_RING_2"/>
    <property type="match status" value="1"/>
</dbReference>
<dbReference type="AlphaFoldDB" id="A0A7N0T9J1"/>
<keyword evidence="2" id="KW-0812">Transmembrane</keyword>
<dbReference type="OMA" id="RRREFYG"/>
<keyword evidence="1" id="KW-0862">Zinc</keyword>
<organism evidence="4 5">
    <name type="scientific">Kalanchoe fedtschenkoi</name>
    <name type="common">Lavender scallops</name>
    <name type="synonym">South American air plant</name>
    <dbReference type="NCBI Taxonomy" id="63787"/>
    <lineage>
        <taxon>Eukaryota</taxon>
        <taxon>Viridiplantae</taxon>
        <taxon>Streptophyta</taxon>
        <taxon>Embryophyta</taxon>
        <taxon>Tracheophyta</taxon>
        <taxon>Spermatophyta</taxon>
        <taxon>Magnoliopsida</taxon>
        <taxon>eudicotyledons</taxon>
        <taxon>Gunneridae</taxon>
        <taxon>Pentapetalae</taxon>
        <taxon>Saxifragales</taxon>
        <taxon>Crassulaceae</taxon>
        <taxon>Kalanchoe</taxon>
    </lineage>
</organism>
<keyword evidence="5" id="KW-1185">Reference proteome</keyword>
<dbReference type="FunFam" id="3.30.40.10:FF:000388">
    <property type="entry name" value="Putative RING zinc finger domain superfamily protein"/>
    <property type="match status" value="1"/>
</dbReference>
<evidence type="ECO:0000256" key="1">
    <source>
        <dbReference type="PROSITE-ProRule" id="PRU00175"/>
    </source>
</evidence>
<keyword evidence="2" id="KW-1133">Transmembrane helix</keyword>
<dbReference type="Pfam" id="PF13639">
    <property type="entry name" value="zf-RING_2"/>
    <property type="match status" value="1"/>
</dbReference>
<dbReference type="SUPFAM" id="SSF57850">
    <property type="entry name" value="RING/U-box"/>
    <property type="match status" value="1"/>
</dbReference>